<dbReference type="Pfam" id="PF09598">
    <property type="entry name" value="Stm1_N"/>
    <property type="match status" value="1"/>
</dbReference>
<comment type="subcellular location">
    <subcellularLocation>
        <location evidence="1">Cytoplasm</location>
    </subcellularLocation>
</comment>
<feature type="compositionally biased region" description="Basic and acidic residues" evidence="3">
    <location>
        <begin position="142"/>
        <end position="158"/>
    </location>
</feature>
<name>A0A2B7YDD4_POLH7</name>
<dbReference type="GO" id="GO:0003676">
    <property type="term" value="F:nucleic acid binding"/>
    <property type="evidence" value="ECO:0007669"/>
    <property type="project" value="UniProtKB-ARBA"/>
</dbReference>
<dbReference type="GO" id="GO:0005737">
    <property type="term" value="C:cytoplasm"/>
    <property type="evidence" value="ECO:0007669"/>
    <property type="project" value="UniProtKB-SubCell"/>
</dbReference>
<dbReference type="EMBL" id="PDNA01000054">
    <property type="protein sequence ID" value="PGH18882.1"/>
    <property type="molecule type" value="Genomic_DNA"/>
</dbReference>
<evidence type="ECO:0000256" key="3">
    <source>
        <dbReference type="SAM" id="MobiDB-lite"/>
    </source>
</evidence>
<keyword evidence="2" id="KW-0963">Cytoplasm</keyword>
<gene>
    <name evidence="5" type="ORF">AJ80_04300</name>
</gene>
<feature type="compositionally biased region" description="Basic and acidic residues" evidence="3">
    <location>
        <begin position="275"/>
        <end position="293"/>
    </location>
</feature>
<feature type="compositionally biased region" description="Gly residues" evidence="3">
    <location>
        <begin position="61"/>
        <end position="71"/>
    </location>
</feature>
<organism evidence="5 6">
    <name type="scientific">Polytolypa hystricis (strain UAMH7299)</name>
    <dbReference type="NCBI Taxonomy" id="1447883"/>
    <lineage>
        <taxon>Eukaryota</taxon>
        <taxon>Fungi</taxon>
        <taxon>Dikarya</taxon>
        <taxon>Ascomycota</taxon>
        <taxon>Pezizomycotina</taxon>
        <taxon>Eurotiomycetes</taxon>
        <taxon>Eurotiomycetidae</taxon>
        <taxon>Onygenales</taxon>
        <taxon>Onygenales incertae sedis</taxon>
        <taxon>Polytolypa</taxon>
    </lineage>
</organism>
<evidence type="ECO:0000313" key="6">
    <source>
        <dbReference type="Proteomes" id="UP000224634"/>
    </source>
</evidence>
<feature type="region of interest" description="Disordered" evidence="3">
    <location>
        <begin position="1"/>
        <end position="345"/>
    </location>
</feature>
<feature type="domain" description="Hyaluronan/mRNA-binding protein" evidence="4">
    <location>
        <begin position="109"/>
        <end position="203"/>
    </location>
</feature>
<dbReference type="AlphaFoldDB" id="A0A2B7YDD4"/>
<feature type="compositionally biased region" description="Basic and acidic residues" evidence="3">
    <location>
        <begin position="336"/>
        <end position="345"/>
    </location>
</feature>
<sequence length="345" mass="37091">MTDVRSKNLYDLLGNDPELDPDRPPAPPLEVADKPVIRHGKRDGTTEPRASKPENARAPRGGRGGRFGGSEGAFRDRNAGAQHNRGKPVGEHPRDIPTGVVKNRDDRGNLLRDDRHSRQDRTVTNKQVDQGWGANSGESALQDEKIGEAIAQSDEKDAVAAAGDEAEAEPEDRSKSYAEYLIEQAENKRQELGIKEARKPNEGAKADKKWADAKEFKRAEEEDAYIKGREEKAKRERARKEKAYVDVDMRYVEAPRGGRGGESRGGRGGGRGGRGRGEGGFRGGRGDAPRGDGPRGGAAPRGDRAPRGGPAPRGNTAPRGGPAPRGDRAQAAGPTVDEKNFPALG</sequence>
<dbReference type="SMART" id="SM01233">
    <property type="entry name" value="HABP4_PAI-RBP1"/>
    <property type="match status" value="1"/>
</dbReference>
<evidence type="ECO:0000256" key="2">
    <source>
        <dbReference type="ARBA" id="ARBA00022490"/>
    </source>
</evidence>
<dbReference type="STRING" id="1447883.A0A2B7YDD4"/>
<dbReference type="OrthoDB" id="5426471at2759"/>
<comment type="caution">
    <text evidence="5">The sequence shown here is derived from an EMBL/GenBank/DDBJ whole genome shotgun (WGS) entry which is preliminary data.</text>
</comment>
<feature type="compositionally biased region" description="Basic and acidic residues" evidence="3">
    <location>
        <begin position="102"/>
        <end position="123"/>
    </location>
</feature>
<keyword evidence="6" id="KW-1185">Reference proteome</keyword>
<dbReference type="Proteomes" id="UP000224634">
    <property type="component" value="Unassembled WGS sequence"/>
</dbReference>
<dbReference type="InterPro" id="IPR006861">
    <property type="entry name" value="HABP4_PAIRBP1-bd"/>
</dbReference>
<dbReference type="InterPro" id="IPR019084">
    <property type="entry name" value="STM1-like_N"/>
</dbReference>
<protein>
    <recommendedName>
        <fullName evidence="4">Hyaluronan/mRNA-binding protein domain-containing protein</fullName>
    </recommendedName>
</protein>
<feature type="compositionally biased region" description="Low complexity" evidence="3">
    <location>
        <begin position="307"/>
        <end position="334"/>
    </location>
</feature>
<evidence type="ECO:0000313" key="5">
    <source>
        <dbReference type="EMBL" id="PGH18882.1"/>
    </source>
</evidence>
<proteinExistence type="predicted"/>
<feature type="compositionally biased region" description="Basic and acidic residues" evidence="3">
    <location>
        <begin position="31"/>
        <end position="57"/>
    </location>
</feature>
<accession>A0A2B7YDD4</accession>
<reference evidence="5 6" key="1">
    <citation type="submission" date="2017-10" db="EMBL/GenBank/DDBJ databases">
        <title>Comparative genomics in systemic dimorphic fungi from Ajellomycetaceae.</title>
        <authorList>
            <person name="Munoz J.F."/>
            <person name="Mcewen J.G."/>
            <person name="Clay O.K."/>
            <person name="Cuomo C.A."/>
        </authorList>
    </citation>
    <scope>NUCLEOTIDE SEQUENCE [LARGE SCALE GENOMIC DNA]</scope>
    <source>
        <strain evidence="5 6">UAMH7299</strain>
    </source>
</reference>
<dbReference type="Gene3D" id="6.10.140.1040">
    <property type="match status" value="1"/>
</dbReference>
<feature type="compositionally biased region" description="Basic and acidic residues" evidence="3">
    <location>
        <begin position="185"/>
        <end position="253"/>
    </location>
</feature>
<evidence type="ECO:0000259" key="4">
    <source>
        <dbReference type="SMART" id="SM01233"/>
    </source>
</evidence>
<evidence type="ECO:0000256" key="1">
    <source>
        <dbReference type="ARBA" id="ARBA00004496"/>
    </source>
</evidence>